<gene>
    <name evidence="1" type="ORF">Zmor_002936</name>
</gene>
<reference evidence="1" key="1">
    <citation type="journal article" date="2023" name="G3 (Bethesda)">
        <title>Whole genome assemblies of Zophobas morio and Tenebrio molitor.</title>
        <authorList>
            <person name="Kaur S."/>
            <person name="Stinson S.A."/>
            <person name="diCenzo G.C."/>
        </authorList>
    </citation>
    <scope>NUCLEOTIDE SEQUENCE</scope>
    <source>
        <strain evidence="1">QUZm001</strain>
    </source>
</reference>
<dbReference type="EMBL" id="JALNTZ010000010">
    <property type="protein sequence ID" value="KAJ3639585.1"/>
    <property type="molecule type" value="Genomic_DNA"/>
</dbReference>
<accession>A0AA38HKD3</accession>
<dbReference type="AlphaFoldDB" id="A0AA38HKD3"/>
<sequence>MVEGPIIRRRLMAAPKCESLSGVDQLDDALLRQSPISDSRMRVIMSAELHIIIGQRHCRAEHYRTRGKMRAITHRLAINLHRSNNVSSCRRIRLSNVAAKSTADCGRRFIIAVMKRRY</sequence>
<proteinExistence type="predicted"/>
<name>A0AA38HKD3_9CUCU</name>
<comment type="caution">
    <text evidence="1">The sequence shown here is derived from an EMBL/GenBank/DDBJ whole genome shotgun (WGS) entry which is preliminary data.</text>
</comment>
<dbReference type="Proteomes" id="UP001168821">
    <property type="component" value="Unassembled WGS sequence"/>
</dbReference>
<evidence type="ECO:0000313" key="2">
    <source>
        <dbReference type="Proteomes" id="UP001168821"/>
    </source>
</evidence>
<evidence type="ECO:0000313" key="1">
    <source>
        <dbReference type="EMBL" id="KAJ3639585.1"/>
    </source>
</evidence>
<protein>
    <submittedName>
        <fullName evidence="1">Uncharacterized protein</fullName>
    </submittedName>
</protein>
<organism evidence="1 2">
    <name type="scientific">Zophobas morio</name>
    <dbReference type="NCBI Taxonomy" id="2755281"/>
    <lineage>
        <taxon>Eukaryota</taxon>
        <taxon>Metazoa</taxon>
        <taxon>Ecdysozoa</taxon>
        <taxon>Arthropoda</taxon>
        <taxon>Hexapoda</taxon>
        <taxon>Insecta</taxon>
        <taxon>Pterygota</taxon>
        <taxon>Neoptera</taxon>
        <taxon>Endopterygota</taxon>
        <taxon>Coleoptera</taxon>
        <taxon>Polyphaga</taxon>
        <taxon>Cucujiformia</taxon>
        <taxon>Tenebrionidae</taxon>
        <taxon>Zophobas</taxon>
    </lineage>
</organism>
<keyword evidence="2" id="KW-1185">Reference proteome</keyword>